<dbReference type="GO" id="GO:0009245">
    <property type="term" value="P:lipid A biosynthetic process"/>
    <property type="evidence" value="ECO:0007669"/>
    <property type="project" value="InterPro"/>
</dbReference>
<reference evidence="2 3" key="1">
    <citation type="submission" date="2019-03" db="EMBL/GenBank/DDBJ databases">
        <title>Metabolic potential of uncultured bacteria and archaea associated with petroleum seepage in deep-sea sediments.</title>
        <authorList>
            <person name="Dong X."/>
            <person name="Hubert C."/>
        </authorList>
    </citation>
    <scope>NUCLEOTIDE SEQUENCE [LARGE SCALE GENOMIC DNA]</scope>
    <source>
        <strain evidence="2">E44_bin92</strain>
    </source>
</reference>
<dbReference type="PROSITE" id="PS50003">
    <property type="entry name" value="PH_DOMAIN"/>
    <property type="match status" value="1"/>
</dbReference>
<proteinExistence type="predicted"/>
<evidence type="ECO:0000259" key="1">
    <source>
        <dbReference type="PROSITE" id="PS50003"/>
    </source>
</evidence>
<organism evidence="2 3">
    <name type="scientific">Aerophobetes bacterium</name>
    <dbReference type="NCBI Taxonomy" id="2030807"/>
    <lineage>
        <taxon>Bacteria</taxon>
        <taxon>Candidatus Aerophobota</taxon>
    </lineage>
</organism>
<gene>
    <name evidence="2" type="ORF">E3J95_06285</name>
</gene>
<name>A0A523QGP5_UNCAE</name>
<dbReference type="Pfam" id="PF02684">
    <property type="entry name" value="LpxB"/>
    <property type="match status" value="2"/>
</dbReference>
<dbReference type="GO" id="GO:0005543">
    <property type="term" value="F:phospholipid binding"/>
    <property type="evidence" value="ECO:0007669"/>
    <property type="project" value="TreeGrafter"/>
</dbReference>
<dbReference type="Gene3D" id="3.40.50.2000">
    <property type="entry name" value="Glycogen Phosphorylase B"/>
    <property type="match status" value="1"/>
</dbReference>
<dbReference type="PANTHER" id="PTHR30372:SF6">
    <property type="entry name" value="LIPID-A-DISACCHARIDE SYNTHASE"/>
    <property type="match status" value="1"/>
</dbReference>
<evidence type="ECO:0000313" key="2">
    <source>
        <dbReference type="EMBL" id="TES84629.1"/>
    </source>
</evidence>
<dbReference type="SUPFAM" id="SSF53756">
    <property type="entry name" value="UDP-Glycosyltransferase/glycogen phosphorylase"/>
    <property type="match status" value="1"/>
</dbReference>
<dbReference type="InterPro" id="IPR003835">
    <property type="entry name" value="Glyco_trans_19"/>
</dbReference>
<dbReference type="PANTHER" id="PTHR30372">
    <property type="entry name" value="LIPID-A-DISACCHARIDE SYNTHASE"/>
    <property type="match status" value="1"/>
</dbReference>
<dbReference type="InterPro" id="IPR001849">
    <property type="entry name" value="PH_domain"/>
</dbReference>
<dbReference type="EMBL" id="SOKU01000306">
    <property type="protein sequence ID" value="TES84629.1"/>
    <property type="molecule type" value="Genomic_DNA"/>
</dbReference>
<dbReference type="GO" id="GO:0016020">
    <property type="term" value="C:membrane"/>
    <property type="evidence" value="ECO:0007669"/>
    <property type="project" value="GOC"/>
</dbReference>
<accession>A0A523QGP5</accession>
<dbReference type="Proteomes" id="UP000320781">
    <property type="component" value="Unassembled WGS sequence"/>
</dbReference>
<comment type="caution">
    <text evidence="2">The sequence shown here is derived from an EMBL/GenBank/DDBJ whole genome shotgun (WGS) entry which is preliminary data.</text>
</comment>
<dbReference type="AlphaFoldDB" id="A0A523QGP5"/>
<sequence length="409" mass="45656">MRVFLVANSPGELSGWVRPIARTLKKGGKTLKIFVIIPPCQYASGTEKKVASGFLAVDGVAGPTDYLKYIFLGMRWPHFTENGKGVVVFLGGDPIHAILLSRRLRVPALAYIQKPRWKRFFKKFMILDETINEELRRAGVKSGKIKVVGDLMADAVECQMSKEEACNYWELDSKYPIVSIMPGSRSEEVKHLTPFFLRVAELVKEEVPKAQFVLVLSPFTSHEQLTNLPSEGREEVFRDTAKFKLVKKKRWKLITDLNLEVLVARENQYEIMNASDLAITIPGTNTAEMAFLGTPMVVTVPLNKPEAIPLDGLPGLIGHLPYLGPVIKSGIVRRYSRKVKFTALPNLRAGKEIVPELRGIIKAQDVSRKVIELLQNPVLRNSMACELKSTVGPKGAANRIAETILQELN</sequence>
<feature type="domain" description="PH" evidence="1">
    <location>
        <begin position="1"/>
        <end position="25"/>
    </location>
</feature>
<dbReference type="GO" id="GO:0008915">
    <property type="term" value="F:lipid-A-disaccharide synthase activity"/>
    <property type="evidence" value="ECO:0007669"/>
    <property type="project" value="InterPro"/>
</dbReference>
<protein>
    <recommendedName>
        <fullName evidence="1">PH domain-containing protein</fullName>
    </recommendedName>
</protein>
<evidence type="ECO:0000313" key="3">
    <source>
        <dbReference type="Proteomes" id="UP000320781"/>
    </source>
</evidence>